<accession>A0AC61MWS1</accession>
<dbReference type="EMBL" id="CP068393">
    <property type="protein sequence ID" value="QUC67101.1"/>
    <property type="molecule type" value="Genomic_DNA"/>
</dbReference>
<gene>
    <name evidence="1" type="ORF">JYE49_14910</name>
</gene>
<reference evidence="1" key="1">
    <citation type="submission" date="2021-01" db="EMBL/GenBank/DDBJ databases">
        <title>Complete genome sequence of Clostridiales bacterium R-7.</title>
        <authorList>
            <person name="Mahoney-Kurpe S.C."/>
            <person name="Palevich N."/>
            <person name="Koike S."/>
            <person name="Moon C.D."/>
            <person name="Attwood G.T."/>
        </authorList>
    </citation>
    <scope>NUCLEOTIDE SEQUENCE</scope>
    <source>
        <strain evidence="1">R-7</strain>
    </source>
</reference>
<proteinExistence type="predicted"/>
<sequence>MSFGKELNVLLYVLFGSFDTLTTILSVLYMIGLWRLFVKCGLKGWWALVPIVKYYKLALCADREQEGRTVTLLHTVVTLVYIVNTYMEPGSVPYFFCALLDVACMPAVLIYSARMYSGLCRVFERRRWWVLLWLVAELFPVAPLLWGFRKKYQPLWLAEEIRDDADYYFSGRKAAILDQGLTVNLEERTAWEFFKKKYLLRNIHLSIQPGHMVLLLGGSGAGKTTFLNAVNGYEPAKAEVTINGRNMYKNYKEMQYDIGFVPQADLIRGCDTVYRTLMDTAMLRLPNSFSHAERNERVEEVMDIFGLTPVKGNLVSKLSGGQRKRLSIAMEFISNPTLFILDEPDSGLDGVMARELFTQLRKIADQGKIIIVITHTPDRVIDLFDDVIVLAKDAKRTGRLAWFGPIDEARAFFGKEKMEEIVKSVNREEEGGEGRADEFILKYAEVQHV</sequence>
<evidence type="ECO:0000313" key="2">
    <source>
        <dbReference type="Proteomes" id="UP000682782"/>
    </source>
</evidence>
<evidence type="ECO:0000313" key="1">
    <source>
        <dbReference type="EMBL" id="QUC67101.1"/>
    </source>
</evidence>
<organism evidence="1 2">
    <name type="scientific">Aristaeella hokkaidonensis</name>
    <dbReference type="NCBI Taxonomy" id="3046382"/>
    <lineage>
        <taxon>Bacteria</taxon>
        <taxon>Bacillati</taxon>
        <taxon>Bacillota</taxon>
        <taxon>Clostridia</taxon>
        <taxon>Eubacteriales</taxon>
        <taxon>Aristaeellaceae</taxon>
        <taxon>Aristaeella</taxon>
    </lineage>
</organism>
<keyword evidence="2" id="KW-1185">Reference proteome</keyword>
<name>A0AC61MWS1_9FIRM</name>
<keyword evidence="1" id="KW-0067">ATP-binding</keyword>
<dbReference type="Proteomes" id="UP000682782">
    <property type="component" value="Chromosome"/>
</dbReference>
<keyword evidence="1" id="KW-0547">Nucleotide-binding</keyword>
<protein>
    <submittedName>
        <fullName evidence="1">ABC transporter ATP-binding protein</fullName>
    </submittedName>
</protein>